<name>A0AAF0UPN8_SOLVR</name>
<proteinExistence type="predicted"/>
<accession>A0AAF0UPN8</accession>
<gene>
    <name evidence="1" type="ORF">MTR67_043582</name>
</gene>
<dbReference type="AlphaFoldDB" id="A0AAF0UPN8"/>
<keyword evidence="2" id="KW-1185">Reference proteome</keyword>
<reference evidence="1" key="1">
    <citation type="submission" date="2023-08" db="EMBL/GenBank/DDBJ databases">
        <title>A de novo genome assembly of Solanum verrucosum Schlechtendal, a Mexican diploid species geographically isolated from the other diploid A-genome species in potato relatives.</title>
        <authorList>
            <person name="Hosaka K."/>
        </authorList>
    </citation>
    <scope>NUCLEOTIDE SEQUENCE</scope>
    <source>
        <tissue evidence="1">Young leaves</tissue>
    </source>
</reference>
<protein>
    <submittedName>
        <fullName evidence="1">Uncharacterized protein</fullName>
    </submittedName>
</protein>
<evidence type="ECO:0000313" key="2">
    <source>
        <dbReference type="Proteomes" id="UP001234989"/>
    </source>
</evidence>
<dbReference type="Proteomes" id="UP001234989">
    <property type="component" value="Chromosome 10"/>
</dbReference>
<sequence length="70" mass="7856">MKICGSPKPFGVSPNDLTSPFVPVCCVLKERIKLTVKRSNRQVAEQFREAVLCHLMIKNTTILKANGSRR</sequence>
<dbReference type="EMBL" id="CP133621">
    <property type="protein sequence ID" value="WMV50197.1"/>
    <property type="molecule type" value="Genomic_DNA"/>
</dbReference>
<evidence type="ECO:0000313" key="1">
    <source>
        <dbReference type="EMBL" id="WMV50197.1"/>
    </source>
</evidence>
<organism evidence="1 2">
    <name type="scientific">Solanum verrucosum</name>
    <dbReference type="NCBI Taxonomy" id="315347"/>
    <lineage>
        <taxon>Eukaryota</taxon>
        <taxon>Viridiplantae</taxon>
        <taxon>Streptophyta</taxon>
        <taxon>Embryophyta</taxon>
        <taxon>Tracheophyta</taxon>
        <taxon>Spermatophyta</taxon>
        <taxon>Magnoliopsida</taxon>
        <taxon>eudicotyledons</taxon>
        <taxon>Gunneridae</taxon>
        <taxon>Pentapetalae</taxon>
        <taxon>asterids</taxon>
        <taxon>lamiids</taxon>
        <taxon>Solanales</taxon>
        <taxon>Solanaceae</taxon>
        <taxon>Solanoideae</taxon>
        <taxon>Solaneae</taxon>
        <taxon>Solanum</taxon>
    </lineage>
</organism>